<dbReference type="GO" id="GO:0045944">
    <property type="term" value="P:positive regulation of transcription by RNA polymerase II"/>
    <property type="evidence" value="ECO:0007669"/>
    <property type="project" value="TreeGrafter"/>
</dbReference>
<dbReference type="PANTHER" id="PTHR12433">
    <property type="entry name" value="MEDIATOR OF RNA POLYMERASE II TRANSCRIPTION SUBUNIT 25"/>
    <property type="match status" value="1"/>
</dbReference>
<name>L8GQG6_ACACF</name>
<organism evidence="5 6">
    <name type="scientific">Acanthamoeba castellanii (strain ATCC 30010 / Neff)</name>
    <dbReference type="NCBI Taxonomy" id="1257118"/>
    <lineage>
        <taxon>Eukaryota</taxon>
        <taxon>Amoebozoa</taxon>
        <taxon>Discosea</taxon>
        <taxon>Longamoebia</taxon>
        <taxon>Centramoebida</taxon>
        <taxon>Acanthamoebidae</taxon>
        <taxon>Acanthamoeba</taxon>
    </lineage>
</organism>
<accession>L8GQG6</accession>
<dbReference type="OMA" id="NQMHQQT"/>
<dbReference type="SUPFAM" id="SSF53300">
    <property type="entry name" value="vWA-like"/>
    <property type="match status" value="1"/>
</dbReference>
<dbReference type="Gene3D" id="3.40.50.410">
    <property type="entry name" value="von Willebrand factor, type A domain"/>
    <property type="match status" value="1"/>
</dbReference>
<dbReference type="GO" id="GO:0005667">
    <property type="term" value="C:transcription regulator complex"/>
    <property type="evidence" value="ECO:0007669"/>
    <property type="project" value="TreeGrafter"/>
</dbReference>
<feature type="region of interest" description="Disordered" evidence="3">
    <location>
        <begin position="662"/>
        <end position="709"/>
    </location>
</feature>
<dbReference type="InterPro" id="IPR021419">
    <property type="entry name" value="Mediator_Med25_VWA"/>
</dbReference>
<evidence type="ECO:0000259" key="4">
    <source>
        <dbReference type="Pfam" id="PF11265"/>
    </source>
</evidence>
<evidence type="ECO:0000256" key="1">
    <source>
        <dbReference type="ARBA" id="ARBA00009102"/>
    </source>
</evidence>
<protein>
    <recommendedName>
        <fullName evidence="2">Mediator of RNA polymerase II transcription subunit 25</fullName>
    </recommendedName>
</protein>
<evidence type="ECO:0000313" key="5">
    <source>
        <dbReference type="EMBL" id="ELR15117.1"/>
    </source>
</evidence>
<dbReference type="VEuPathDB" id="AmoebaDB:ACA1_215990"/>
<dbReference type="EMBL" id="KB008036">
    <property type="protein sequence ID" value="ELR15117.1"/>
    <property type="molecule type" value="Genomic_DNA"/>
</dbReference>
<feature type="region of interest" description="Disordered" evidence="3">
    <location>
        <begin position="384"/>
        <end position="408"/>
    </location>
</feature>
<evidence type="ECO:0000256" key="2">
    <source>
        <dbReference type="ARBA" id="ARBA00019694"/>
    </source>
</evidence>
<feature type="domain" description="Mediator of RNA polymerase II transcription subunit 25 von Willebrand factor type A" evidence="4">
    <location>
        <begin position="4"/>
        <end position="203"/>
    </location>
</feature>
<dbReference type="KEGG" id="acan:ACA1_215990"/>
<dbReference type="RefSeq" id="XP_004337130.1">
    <property type="nucleotide sequence ID" value="XM_004337082.1"/>
</dbReference>
<dbReference type="InterPro" id="IPR036465">
    <property type="entry name" value="vWFA_dom_sf"/>
</dbReference>
<dbReference type="Proteomes" id="UP000011083">
    <property type="component" value="Unassembled WGS sequence"/>
</dbReference>
<comment type="similarity">
    <text evidence="1">Belongs to the Mediator complex subunit 25 family.</text>
</comment>
<evidence type="ECO:0000256" key="3">
    <source>
        <dbReference type="SAM" id="MobiDB-lite"/>
    </source>
</evidence>
<dbReference type="PANTHER" id="PTHR12433:SF11">
    <property type="entry name" value="MEDIATOR OF RNA POLYMERASE II TRANSCRIPTION SUBUNIT 25"/>
    <property type="match status" value="1"/>
</dbReference>
<dbReference type="Pfam" id="PF11265">
    <property type="entry name" value="Med25_VWA"/>
    <property type="match status" value="1"/>
</dbReference>
<proteinExistence type="inferred from homology"/>
<dbReference type="AlphaFoldDB" id="L8GQG6"/>
<dbReference type="OrthoDB" id="7690434at2759"/>
<gene>
    <name evidence="5" type="ORF">ACA1_215990</name>
</gene>
<sequence>MTATVRHLVFIVDTTAAMGPHLPVLRDAYIDPLIRTVVEQSASKKEKLELAMVAFRDYPPAGNYVVRVSGFTRDPKQFGSWMDRLDFAAGGHQTVPLAEAFAAAFNLSYERMAKERYFVLVSNTAPYQQGIPARLYSIPGQPLGSTAADIATTFPKAQIALSVISPRQLNELAEIFQKATIPGWAESRGSKPDVPHMVLLRGLKIVSTLPTSSAPSASAPPAAATAPAVTMGGPAAVPVAPPAMVVPAAAGAPGVLGGTMPTAPAGIPNIPSAAAISAATAVGGNVPVGTMAPPTAVAPPMGSLGAAPVVANTSPSRLPVGVPAGAAMVGVTGGGGGVPGAMPVIGASGVPVGNPAGVPPMASAASAAAMRAAMTAKAAGMSPSLGPTGMQPAMKKAKTDVGPRPTAQQMGGMGGMNSPLGAPHPGGPFIPGNAPLGGGGGVPSTVGLNPGVNPGAPGGGGGSMASPTVDKRGLPPQVAMGNAGVGVAGVVGAPKPPPTVINLTNSAGGIPTPGGGPPPQQQTGGASPVGMPGALQTSTKPIWEGTLAWLQGQNVALLCSLAAYPRSKIELSAYGTKEWPSQLSVSGVCSSKDALQMHYKSALVLHFSPPPYNHFLNQLVSKSWAAVITLPSKTLFIIPHKETLLGLIHSKQHLNIRPFATGQQQGQVPQGQVPGQGNPQQQQQGQVVQGQNPQVVQGQNPQQAAQAQAAAAARRAAAAQSGVPGQPMGGFPGQMGGQLQGGMGMAMGQAGGAVMGGQSGHPGMVVGPPPGQGMAAPGVGHGGYSGGGGFPGQQSGQGGGGGMHSFQHMGAGTANLFGDW</sequence>
<evidence type="ECO:0000313" key="6">
    <source>
        <dbReference type="Proteomes" id="UP000011083"/>
    </source>
</evidence>
<reference evidence="5 6" key="1">
    <citation type="journal article" date="2013" name="Genome Biol.">
        <title>Genome of Acanthamoeba castellanii highlights extensive lateral gene transfer and early evolution of tyrosine kinase signaling.</title>
        <authorList>
            <person name="Clarke M."/>
            <person name="Lohan A.J."/>
            <person name="Liu B."/>
            <person name="Lagkouvardos I."/>
            <person name="Roy S."/>
            <person name="Zafar N."/>
            <person name="Bertelli C."/>
            <person name="Schilde C."/>
            <person name="Kianianmomeni A."/>
            <person name="Burglin T.R."/>
            <person name="Frech C."/>
            <person name="Turcotte B."/>
            <person name="Kopec K.O."/>
            <person name="Synnott J.M."/>
            <person name="Choo C."/>
            <person name="Paponov I."/>
            <person name="Finkler A."/>
            <person name="Soon Heng Tan C."/>
            <person name="Hutchins A.P."/>
            <person name="Weinmeier T."/>
            <person name="Rattei T."/>
            <person name="Chu J.S."/>
            <person name="Gimenez G."/>
            <person name="Irimia M."/>
            <person name="Rigden D.J."/>
            <person name="Fitzpatrick D.A."/>
            <person name="Lorenzo-Morales J."/>
            <person name="Bateman A."/>
            <person name="Chiu C.H."/>
            <person name="Tang P."/>
            <person name="Hegemann P."/>
            <person name="Fromm H."/>
            <person name="Raoult D."/>
            <person name="Greub G."/>
            <person name="Miranda-Saavedra D."/>
            <person name="Chen N."/>
            <person name="Nash P."/>
            <person name="Ginger M.L."/>
            <person name="Horn M."/>
            <person name="Schaap P."/>
            <person name="Caler L."/>
            <person name="Loftus B."/>
        </authorList>
    </citation>
    <scope>NUCLEOTIDE SEQUENCE [LARGE SCALE GENOMIC DNA]</scope>
    <source>
        <strain evidence="5 6">Neff</strain>
    </source>
</reference>
<dbReference type="GeneID" id="14915620"/>
<dbReference type="GO" id="GO:0016592">
    <property type="term" value="C:mediator complex"/>
    <property type="evidence" value="ECO:0007669"/>
    <property type="project" value="TreeGrafter"/>
</dbReference>
<keyword evidence="6" id="KW-1185">Reference proteome</keyword>
<feature type="region of interest" description="Disordered" evidence="3">
    <location>
        <begin position="509"/>
        <end position="529"/>
    </location>
</feature>